<dbReference type="SUPFAM" id="SSF52172">
    <property type="entry name" value="CheY-like"/>
    <property type="match status" value="1"/>
</dbReference>
<evidence type="ECO:0000313" key="3">
    <source>
        <dbReference type="EMBL" id="NLW35985.1"/>
    </source>
</evidence>
<evidence type="ECO:0000256" key="1">
    <source>
        <dbReference type="ARBA" id="ARBA00022553"/>
    </source>
</evidence>
<sequence>MGKCIMTVDDSASVRQMVSFTLKGAGYEVVEASDGNDALTKLSGKPVSMIITDLNMPNLDGIGLIRSVRSHASHKFIPIIMLTTESQDSKKQEGKSAGATGWIVKPFKPEQLLAVIKRVLG</sequence>
<dbReference type="PROSITE" id="PS50110">
    <property type="entry name" value="RESPONSE_REGULATORY"/>
    <property type="match status" value="1"/>
</dbReference>
<reference evidence="3" key="2">
    <citation type="submission" date="2020-01" db="EMBL/GenBank/DDBJ databases">
        <authorList>
            <person name="Campanaro S."/>
        </authorList>
    </citation>
    <scope>NUCLEOTIDE SEQUENCE</scope>
    <source>
        <strain evidence="3">AS06rmzACSIP_7</strain>
    </source>
</reference>
<name>A0A351U1L4_9BACT</name>
<dbReference type="Gene3D" id="3.40.50.2300">
    <property type="match status" value="1"/>
</dbReference>
<dbReference type="Proteomes" id="UP000777265">
    <property type="component" value="Unassembled WGS sequence"/>
</dbReference>
<keyword evidence="1 2" id="KW-0597">Phosphoprotein</keyword>
<dbReference type="InterPro" id="IPR011006">
    <property type="entry name" value="CheY-like_superfamily"/>
</dbReference>
<comment type="caution">
    <text evidence="3">The sequence shown here is derived from an EMBL/GenBank/DDBJ whole genome shotgun (WGS) entry which is preliminary data.</text>
</comment>
<dbReference type="AlphaFoldDB" id="A0A351U1L4"/>
<dbReference type="Pfam" id="PF00072">
    <property type="entry name" value="Response_reg"/>
    <property type="match status" value="1"/>
</dbReference>
<dbReference type="SMART" id="SM00448">
    <property type="entry name" value="REC"/>
    <property type="match status" value="1"/>
</dbReference>
<dbReference type="InterPro" id="IPR050595">
    <property type="entry name" value="Bact_response_regulator"/>
</dbReference>
<dbReference type="GO" id="GO:0000160">
    <property type="term" value="P:phosphorelay signal transduction system"/>
    <property type="evidence" value="ECO:0007669"/>
    <property type="project" value="InterPro"/>
</dbReference>
<evidence type="ECO:0000313" key="4">
    <source>
        <dbReference type="Proteomes" id="UP000777265"/>
    </source>
</evidence>
<dbReference type="PANTHER" id="PTHR44591:SF25">
    <property type="entry name" value="CHEMOTAXIS TWO-COMPONENT RESPONSE REGULATOR"/>
    <property type="match status" value="1"/>
</dbReference>
<dbReference type="CDD" id="cd17562">
    <property type="entry name" value="REC_CheY4-like"/>
    <property type="match status" value="1"/>
</dbReference>
<dbReference type="PANTHER" id="PTHR44591">
    <property type="entry name" value="STRESS RESPONSE REGULATOR PROTEIN 1"/>
    <property type="match status" value="1"/>
</dbReference>
<feature type="modified residue" description="4-aspartylphosphate" evidence="2">
    <location>
        <position position="53"/>
    </location>
</feature>
<dbReference type="STRING" id="909663.GCA_000512235_02345"/>
<dbReference type="EMBL" id="JAAYEE010000197">
    <property type="protein sequence ID" value="NLW35985.1"/>
    <property type="molecule type" value="Genomic_DNA"/>
</dbReference>
<gene>
    <name evidence="3" type="ORF">GXY80_10975</name>
</gene>
<accession>A0A351U1L4</accession>
<evidence type="ECO:0000256" key="2">
    <source>
        <dbReference type="PROSITE-ProRule" id="PRU00169"/>
    </source>
</evidence>
<proteinExistence type="predicted"/>
<reference evidence="3" key="1">
    <citation type="journal article" date="2020" name="Biotechnol. Biofuels">
        <title>New insights from the biogas microbiome by comprehensive genome-resolved metagenomics of nearly 1600 species originating from multiple anaerobic digesters.</title>
        <authorList>
            <person name="Campanaro S."/>
            <person name="Treu L."/>
            <person name="Rodriguez-R L.M."/>
            <person name="Kovalovszki A."/>
            <person name="Ziels R.M."/>
            <person name="Maus I."/>
            <person name="Zhu X."/>
            <person name="Kougias P.G."/>
            <person name="Basile A."/>
            <person name="Luo G."/>
            <person name="Schluter A."/>
            <person name="Konstantinidis K.T."/>
            <person name="Angelidaki I."/>
        </authorList>
    </citation>
    <scope>NUCLEOTIDE SEQUENCE</scope>
    <source>
        <strain evidence="3">AS06rmzACSIP_7</strain>
    </source>
</reference>
<organism evidence="3 4">
    <name type="scientific">Syntrophorhabdus aromaticivorans</name>
    <dbReference type="NCBI Taxonomy" id="328301"/>
    <lineage>
        <taxon>Bacteria</taxon>
        <taxon>Pseudomonadati</taxon>
        <taxon>Thermodesulfobacteriota</taxon>
        <taxon>Syntrophorhabdia</taxon>
        <taxon>Syntrophorhabdales</taxon>
        <taxon>Syntrophorhabdaceae</taxon>
        <taxon>Syntrophorhabdus</taxon>
    </lineage>
</organism>
<dbReference type="InterPro" id="IPR001789">
    <property type="entry name" value="Sig_transdc_resp-reg_receiver"/>
</dbReference>
<protein>
    <submittedName>
        <fullName evidence="3">Response regulator</fullName>
    </submittedName>
</protein>